<evidence type="ECO:0008006" key="3">
    <source>
        <dbReference type="Google" id="ProtNLM"/>
    </source>
</evidence>
<dbReference type="AlphaFoldDB" id="A0A381XX00"/>
<keyword evidence="1" id="KW-0472">Membrane</keyword>
<accession>A0A381XX00</accession>
<reference evidence="2" key="1">
    <citation type="submission" date="2018-05" db="EMBL/GenBank/DDBJ databases">
        <authorList>
            <person name="Lanie J.A."/>
            <person name="Ng W.-L."/>
            <person name="Kazmierczak K.M."/>
            <person name="Andrzejewski T.M."/>
            <person name="Davidsen T.M."/>
            <person name="Wayne K.J."/>
            <person name="Tettelin H."/>
            <person name="Glass J.I."/>
            <person name="Rusch D."/>
            <person name="Podicherti R."/>
            <person name="Tsui H.-C.T."/>
            <person name="Winkler M.E."/>
        </authorList>
    </citation>
    <scope>NUCLEOTIDE SEQUENCE</scope>
</reference>
<feature type="transmembrane region" description="Helical" evidence="1">
    <location>
        <begin position="6"/>
        <end position="22"/>
    </location>
</feature>
<dbReference type="EMBL" id="UINC01016693">
    <property type="protein sequence ID" value="SVA69314.1"/>
    <property type="molecule type" value="Genomic_DNA"/>
</dbReference>
<name>A0A381XX00_9ZZZZ</name>
<evidence type="ECO:0000256" key="1">
    <source>
        <dbReference type="SAM" id="Phobius"/>
    </source>
</evidence>
<keyword evidence="1" id="KW-0812">Transmembrane</keyword>
<keyword evidence="1" id="KW-1133">Transmembrane helix</keyword>
<proteinExistence type="predicted"/>
<sequence length="73" mass="8907">MTFINYYSIIHFIIWFIYGKYFKKNWPLFLLLSVGWEIIELFIPFNFAIETTMNKITDIFINIIGYSFGIFFK</sequence>
<feature type="transmembrane region" description="Helical" evidence="1">
    <location>
        <begin position="29"/>
        <end position="49"/>
    </location>
</feature>
<gene>
    <name evidence="2" type="ORF">METZ01_LOCUS122168</name>
</gene>
<evidence type="ECO:0000313" key="2">
    <source>
        <dbReference type="EMBL" id="SVA69314.1"/>
    </source>
</evidence>
<organism evidence="2">
    <name type="scientific">marine metagenome</name>
    <dbReference type="NCBI Taxonomy" id="408172"/>
    <lineage>
        <taxon>unclassified sequences</taxon>
        <taxon>metagenomes</taxon>
        <taxon>ecological metagenomes</taxon>
    </lineage>
</organism>
<protein>
    <recommendedName>
        <fullName evidence="3">VanZ-like domain-containing protein</fullName>
    </recommendedName>
</protein>